<accession>A0A3B0X231</accession>
<proteinExistence type="predicted"/>
<name>A0A3B0X231_9ZZZZ</name>
<dbReference type="AlphaFoldDB" id="A0A3B0X231"/>
<organism evidence="1">
    <name type="scientific">hydrothermal vent metagenome</name>
    <dbReference type="NCBI Taxonomy" id="652676"/>
    <lineage>
        <taxon>unclassified sequences</taxon>
        <taxon>metagenomes</taxon>
        <taxon>ecological metagenomes</taxon>
    </lineage>
</organism>
<gene>
    <name evidence="1" type="ORF">MNBD_GAMMA07-725</name>
</gene>
<sequence length="114" mass="12766">MKENHINQPILNGLLLDEHAELTLNELCCACSSTAEWIIELVEEGVLEPKFLAAEIQKTPNSKQTQWRFSGQNLVRAQIAKRLECDLNINLAGIALALELLDEIDVLTSKLLQN</sequence>
<reference evidence="1" key="1">
    <citation type="submission" date="2018-06" db="EMBL/GenBank/DDBJ databases">
        <authorList>
            <person name="Zhirakovskaya E."/>
        </authorList>
    </citation>
    <scope>NUCLEOTIDE SEQUENCE</scope>
</reference>
<evidence type="ECO:0000313" key="1">
    <source>
        <dbReference type="EMBL" id="VAW57572.1"/>
    </source>
</evidence>
<protein>
    <recommendedName>
        <fullName evidence="2">MerR family transcriptional regulator</fullName>
    </recommendedName>
</protein>
<dbReference type="Pfam" id="PF13591">
    <property type="entry name" value="MerR_2"/>
    <property type="match status" value="1"/>
</dbReference>
<dbReference type="Gene3D" id="1.10.1660.10">
    <property type="match status" value="1"/>
</dbReference>
<evidence type="ECO:0008006" key="2">
    <source>
        <dbReference type="Google" id="ProtNLM"/>
    </source>
</evidence>
<dbReference type="EMBL" id="UOFF01000421">
    <property type="protein sequence ID" value="VAW57572.1"/>
    <property type="molecule type" value="Genomic_DNA"/>
</dbReference>